<dbReference type="Proteomes" id="UP000236754">
    <property type="component" value="Unassembled WGS sequence"/>
</dbReference>
<dbReference type="InterPro" id="IPR052356">
    <property type="entry name" value="Thiol_S-MT"/>
</dbReference>
<keyword evidence="4" id="KW-1185">Reference proteome</keyword>
<dbReference type="PANTHER" id="PTHR45036">
    <property type="entry name" value="METHYLTRANSFERASE LIKE 7B"/>
    <property type="match status" value="1"/>
</dbReference>
<dbReference type="EMBL" id="FNVU01000005">
    <property type="protein sequence ID" value="SEG48175.1"/>
    <property type="molecule type" value="Genomic_DNA"/>
</dbReference>
<feature type="domain" description="Methyltransferase type 11" evidence="2">
    <location>
        <begin position="38"/>
        <end position="132"/>
    </location>
</feature>
<feature type="compositionally biased region" description="Basic and acidic residues" evidence="1">
    <location>
        <begin position="209"/>
        <end position="220"/>
    </location>
</feature>
<dbReference type="PANTHER" id="PTHR45036:SF1">
    <property type="entry name" value="METHYLTRANSFERASE LIKE 7A"/>
    <property type="match status" value="1"/>
</dbReference>
<reference evidence="3 4" key="1">
    <citation type="submission" date="2016-10" db="EMBL/GenBank/DDBJ databases">
        <authorList>
            <person name="de Groot N.N."/>
        </authorList>
    </citation>
    <scope>NUCLEOTIDE SEQUENCE [LARGE SCALE GENOMIC DNA]</scope>
    <source>
        <strain evidence="3 4">CGMCC 4.2023</strain>
    </source>
</reference>
<name>A0A1H6AJI7_9ACTN</name>
<dbReference type="InterPro" id="IPR029063">
    <property type="entry name" value="SAM-dependent_MTases_sf"/>
</dbReference>
<dbReference type="OrthoDB" id="65624at2"/>
<feature type="region of interest" description="Disordered" evidence="1">
    <location>
        <begin position="204"/>
        <end position="248"/>
    </location>
</feature>
<dbReference type="GO" id="GO:0008757">
    <property type="term" value="F:S-adenosylmethionine-dependent methyltransferase activity"/>
    <property type="evidence" value="ECO:0007669"/>
    <property type="project" value="InterPro"/>
</dbReference>
<dbReference type="Pfam" id="PF08241">
    <property type="entry name" value="Methyltransf_11"/>
    <property type="match status" value="1"/>
</dbReference>
<dbReference type="CDD" id="cd02440">
    <property type="entry name" value="AdoMet_MTases"/>
    <property type="match status" value="1"/>
</dbReference>
<dbReference type="InterPro" id="IPR013216">
    <property type="entry name" value="Methyltransf_11"/>
</dbReference>
<gene>
    <name evidence="3" type="ORF">SAMN05216223_105415</name>
</gene>
<feature type="compositionally biased region" description="Low complexity" evidence="1">
    <location>
        <begin position="221"/>
        <end position="236"/>
    </location>
</feature>
<dbReference type="SUPFAM" id="SSF53335">
    <property type="entry name" value="S-adenosyl-L-methionine-dependent methyltransferases"/>
    <property type="match status" value="1"/>
</dbReference>
<evidence type="ECO:0000313" key="4">
    <source>
        <dbReference type="Proteomes" id="UP000236754"/>
    </source>
</evidence>
<evidence type="ECO:0000256" key="1">
    <source>
        <dbReference type="SAM" id="MobiDB-lite"/>
    </source>
</evidence>
<sequence>MGIYTDRVLPRLIDAACGSRQAAVLRRRVCAELAGTVVEIGFGSGLNVPFYPPGVTRVDAVEPSDSGWRLARSRLSVSAVPVLRSGLDGQALPFADATFDAAVSTWTLCTIPDPDAALREVRRVLRPGGVLRFAEHGLAPDEDVRRWQRRLEPLQRRVAGGCRLTRPIPDLLTGAGFTLAELDVFYEEGTPRFVGAMSLGVAVAPSGSDRQESPSVKAERASATQGSASATQDSASVTQDPSAEDSPS</sequence>
<dbReference type="GO" id="GO:0032259">
    <property type="term" value="P:methylation"/>
    <property type="evidence" value="ECO:0007669"/>
    <property type="project" value="UniProtKB-KW"/>
</dbReference>
<accession>A0A1H6AJI7</accession>
<keyword evidence="3" id="KW-0489">Methyltransferase</keyword>
<dbReference type="Gene3D" id="3.40.50.150">
    <property type="entry name" value="Vaccinia Virus protein VP39"/>
    <property type="match status" value="1"/>
</dbReference>
<protein>
    <submittedName>
        <fullName evidence="3">Methyltransferase domain-containing protein</fullName>
    </submittedName>
</protein>
<evidence type="ECO:0000313" key="3">
    <source>
        <dbReference type="EMBL" id="SEG48175.1"/>
    </source>
</evidence>
<evidence type="ECO:0000259" key="2">
    <source>
        <dbReference type="Pfam" id="PF08241"/>
    </source>
</evidence>
<organism evidence="3 4">
    <name type="scientific">Actinacidiphila yanglinensis</name>
    <dbReference type="NCBI Taxonomy" id="310779"/>
    <lineage>
        <taxon>Bacteria</taxon>
        <taxon>Bacillati</taxon>
        <taxon>Actinomycetota</taxon>
        <taxon>Actinomycetes</taxon>
        <taxon>Kitasatosporales</taxon>
        <taxon>Streptomycetaceae</taxon>
        <taxon>Actinacidiphila</taxon>
    </lineage>
</organism>
<proteinExistence type="predicted"/>
<keyword evidence="3" id="KW-0808">Transferase</keyword>
<dbReference type="AlphaFoldDB" id="A0A1H6AJI7"/>